<protein>
    <submittedName>
        <fullName evidence="2">Putative transposase</fullName>
    </submittedName>
</protein>
<dbReference type="InterPro" id="IPR052546">
    <property type="entry name" value="Transposase_8_domain"/>
</dbReference>
<proteinExistence type="predicted"/>
<keyword evidence="1" id="KW-0175">Coiled coil</keyword>
<dbReference type="PANTHER" id="PTHR33609:SF1">
    <property type="entry name" value="TRANSPOSASE"/>
    <property type="match status" value="1"/>
</dbReference>
<evidence type="ECO:0000313" key="2">
    <source>
        <dbReference type="EMBL" id="PSL20599.1"/>
    </source>
</evidence>
<dbReference type="Proteomes" id="UP000240418">
    <property type="component" value="Unassembled WGS sequence"/>
</dbReference>
<dbReference type="GO" id="GO:0003677">
    <property type="term" value="F:DNA binding"/>
    <property type="evidence" value="ECO:0007669"/>
    <property type="project" value="InterPro"/>
</dbReference>
<evidence type="ECO:0000256" key="1">
    <source>
        <dbReference type="SAM" id="Coils"/>
    </source>
</evidence>
<sequence>MSSASFYKWRAKFGGMDASLIAEMKDLAEQNRRLKKMYAEMSMQNDLLKEALGKKR</sequence>
<dbReference type="InterPro" id="IPR002514">
    <property type="entry name" value="Transposase_8"/>
</dbReference>
<dbReference type="GO" id="GO:0006313">
    <property type="term" value="P:DNA transposition"/>
    <property type="evidence" value="ECO:0007669"/>
    <property type="project" value="InterPro"/>
</dbReference>
<accession>A0A2P8FFV3</accession>
<dbReference type="Pfam" id="PF01527">
    <property type="entry name" value="HTH_Tnp_1"/>
    <property type="match status" value="1"/>
</dbReference>
<comment type="caution">
    <text evidence="2">The sequence shown here is derived from an EMBL/GenBank/DDBJ whole genome shotgun (WGS) entry which is preliminary data.</text>
</comment>
<dbReference type="GO" id="GO:0004803">
    <property type="term" value="F:transposase activity"/>
    <property type="evidence" value="ECO:0007669"/>
    <property type="project" value="InterPro"/>
</dbReference>
<keyword evidence="3" id="KW-1185">Reference proteome</keyword>
<dbReference type="EMBL" id="PYGJ01000003">
    <property type="protein sequence ID" value="PSL20599.1"/>
    <property type="molecule type" value="Genomic_DNA"/>
</dbReference>
<reference evidence="2 3" key="1">
    <citation type="submission" date="2018-03" db="EMBL/GenBank/DDBJ databases">
        <title>Genomic Encyclopedia of Archaeal and Bacterial Type Strains, Phase II (KMG-II): from individual species to whole genera.</title>
        <authorList>
            <person name="Goeker M."/>
        </authorList>
    </citation>
    <scope>NUCLEOTIDE SEQUENCE [LARGE SCALE GENOMIC DNA]</scope>
    <source>
        <strain evidence="2 3">DSM 100673</strain>
    </source>
</reference>
<organism evidence="2 3">
    <name type="scientific">Shimia abyssi</name>
    <dbReference type="NCBI Taxonomy" id="1662395"/>
    <lineage>
        <taxon>Bacteria</taxon>
        <taxon>Pseudomonadati</taxon>
        <taxon>Pseudomonadota</taxon>
        <taxon>Alphaproteobacteria</taxon>
        <taxon>Rhodobacterales</taxon>
        <taxon>Roseobacteraceae</taxon>
    </lineage>
</organism>
<dbReference type="PANTHER" id="PTHR33609">
    <property type="entry name" value="LOW CALCIUM RESPONSE LOCUS PROTEIN S"/>
    <property type="match status" value="1"/>
</dbReference>
<gene>
    <name evidence="2" type="ORF">CLV88_103246</name>
</gene>
<feature type="coiled-coil region" evidence="1">
    <location>
        <begin position="24"/>
        <end position="51"/>
    </location>
</feature>
<evidence type="ECO:0000313" key="3">
    <source>
        <dbReference type="Proteomes" id="UP000240418"/>
    </source>
</evidence>
<name>A0A2P8FFV3_9RHOB</name>
<dbReference type="AlphaFoldDB" id="A0A2P8FFV3"/>